<accession>A0A346PPP1</accession>
<keyword evidence="4" id="KW-1185">Reference proteome</keyword>
<proteinExistence type="predicted"/>
<feature type="region of interest" description="Disordered" evidence="1">
    <location>
        <begin position="167"/>
        <end position="186"/>
    </location>
</feature>
<feature type="domain" description="Trimeric autotransporter adhesin YadA-like head" evidence="2">
    <location>
        <begin position="223"/>
        <end position="246"/>
    </location>
</feature>
<dbReference type="GeneID" id="37641962"/>
<feature type="domain" description="Trimeric autotransporter adhesin YadA-like head" evidence="2">
    <location>
        <begin position="348"/>
        <end position="374"/>
    </location>
</feature>
<dbReference type="KEGG" id="nag:AArcMg_1473"/>
<dbReference type="Gene3D" id="2.150.10.10">
    <property type="entry name" value="Serralysin-like metalloprotease, C-terminal"/>
    <property type="match status" value="2"/>
</dbReference>
<dbReference type="InterPro" id="IPR008640">
    <property type="entry name" value="Adhesin_Head_dom"/>
</dbReference>
<dbReference type="EMBL" id="CP027033">
    <property type="protein sequence ID" value="AXR81486.1"/>
    <property type="molecule type" value="Genomic_DNA"/>
</dbReference>
<feature type="domain" description="Trimeric autotransporter adhesin YadA-like head" evidence="2">
    <location>
        <begin position="376"/>
        <end position="394"/>
    </location>
</feature>
<evidence type="ECO:0000313" key="4">
    <source>
        <dbReference type="Proteomes" id="UP000258613"/>
    </source>
</evidence>
<name>A0A346PPP1_9EURY</name>
<feature type="domain" description="Trimeric autotransporter adhesin YadA-like head" evidence="2">
    <location>
        <begin position="250"/>
        <end position="272"/>
    </location>
</feature>
<gene>
    <name evidence="3" type="ORF">AArcMg_1473</name>
</gene>
<dbReference type="RefSeq" id="WP_117368158.1">
    <property type="nucleotide sequence ID" value="NZ_CP027033.1"/>
</dbReference>
<dbReference type="Pfam" id="PF05658">
    <property type="entry name" value="YadA_head"/>
    <property type="match status" value="5"/>
</dbReference>
<dbReference type="GO" id="GO:0019867">
    <property type="term" value="C:outer membrane"/>
    <property type="evidence" value="ECO:0007669"/>
    <property type="project" value="InterPro"/>
</dbReference>
<organism evidence="3 4">
    <name type="scientific">Natrarchaeobaculum sulfurireducens</name>
    <dbReference type="NCBI Taxonomy" id="2044521"/>
    <lineage>
        <taxon>Archaea</taxon>
        <taxon>Methanobacteriati</taxon>
        <taxon>Methanobacteriota</taxon>
        <taxon>Stenosarchaea group</taxon>
        <taxon>Halobacteria</taxon>
        <taxon>Halobacteriales</taxon>
        <taxon>Natrialbaceae</taxon>
        <taxon>Natrarchaeobaculum</taxon>
    </lineage>
</organism>
<evidence type="ECO:0000259" key="2">
    <source>
        <dbReference type="Pfam" id="PF05658"/>
    </source>
</evidence>
<dbReference type="CDD" id="cd12820">
    <property type="entry name" value="LbR_YadA-like"/>
    <property type="match status" value="1"/>
</dbReference>
<dbReference type="AlphaFoldDB" id="A0A346PPP1"/>
<dbReference type="InterPro" id="IPR011049">
    <property type="entry name" value="Serralysin-like_metalloprot_C"/>
</dbReference>
<protein>
    <submittedName>
        <fullName evidence="3">Outer membrane protein</fullName>
    </submittedName>
</protein>
<evidence type="ECO:0000313" key="3">
    <source>
        <dbReference type="EMBL" id="AXR81486.1"/>
    </source>
</evidence>
<dbReference type="Proteomes" id="UP000258613">
    <property type="component" value="Chromosome"/>
</dbReference>
<reference evidence="4" key="1">
    <citation type="submission" date="2018-02" db="EMBL/GenBank/DDBJ databases">
        <title>Phenotypic and genomic properties of facultatively anaerobic sulfur-reducing natronoarchaea from hypersaline soda lakes.</title>
        <authorList>
            <person name="Sorokin D.Y."/>
            <person name="Kublanov I.V."/>
            <person name="Roman P."/>
            <person name="Sinninghe Damste J.S."/>
            <person name="Golyshin P.N."/>
            <person name="Rojo D."/>
            <person name="Ciordia S."/>
            <person name="Mena M.D.C."/>
            <person name="Ferrer M."/>
            <person name="Messina E."/>
            <person name="Smedile F."/>
            <person name="La Spada G."/>
            <person name="La Cono V."/>
            <person name="Yakimov M.M."/>
        </authorList>
    </citation>
    <scope>NUCLEOTIDE SEQUENCE [LARGE SCALE GENOMIC DNA]</scope>
    <source>
        <strain evidence="4">AArc-Mg</strain>
    </source>
</reference>
<sequence>MRTITDGDDPLFAADVLNYVRNFPQGTLVLGTDGCEVSANGDDMELTIEEGEVAIHDVVETMPTGTVEVDEGEDYDRFDLVVVEENGDDYEYAIVKGQTEMVTPTLQSDQVLLAIVYVAAGTSSLATGDVNDARLLSTRTEDDGSFNTLQVLEPPEEDDDVARKAELDEKSDQGHDHDGEEIRPDQVETPAIVFTDDQLVIGDGAEGDDYDRVVVLGNNAAVSGQNAVAIGNNAETDSSQTTAVGHETDAEGTGATALGQLADALGTNAVAIRGAAGETNAIAIGVNTDAAEESSVAVGDGASVEGPDSVAVGTNASVGEDDDNALAMGADSEAGDRRAVVYGASAEAGGHGAVAIGFSTLASALSSTAIGRDAEAIAQRAVAIGRGAVATNDGEAHIACDQLRYGANAEEEVIDDQDLDEGEMTAVADEDEGEFQLRYKDSDGDIQTGTISFD</sequence>
<dbReference type="SUPFAM" id="SSF101967">
    <property type="entry name" value="Adhesin YadA, collagen-binding domain"/>
    <property type="match status" value="1"/>
</dbReference>
<evidence type="ECO:0000256" key="1">
    <source>
        <dbReference type="SAM" id="MobiDB-lite"/>
    </source>
</evidence>
<feature type="domain" description="Trimeric autotransporter adhesin YadA-like head" evidence="2">
    <location>
        <begin position="293"/>
        <end position="316"/>
    </location>
</feature>